<keyword evidence="1" id="KW-1133">Transmembrane helix</keyword>
<organism evidence="2">
    <name type="scientific">Titanodula formosana</name>
    <name type="common">Giant Asian mantis</name>
    <name type="synonym">Hierodula formosana</name>
    <dbReference type="NCBI Taxonomy" id="2898271"/>
    <lineage>
        <taxon>Eukaryota</taxon>
        <taxon>Metazoa</taxon>
        <taxon>Ecdysozoa</taxon>
        <taxon>Arthropoda</taxon>
        <taxon>Hexapoda</taxon>
        <taxon>Insecta</taxon>
        <taxon>Pterygota</taxon>
        <taxon>Neoptera</taxon>
        <taxon>Polyneoptera</taxon>
        <taxon>Dictyoptera</taxon>
        <taxon>Mantodea</taxon>
        <taxon>Eumantodea</taxon>
        <taxon>Mantoidea</taxon>
        <taxon>Mantidae</taxon>
        <taxon>Hierodulinae</taxon>
        <taxon>Titanodula</taxon>
    </lineage>
</organism>
<sequence>MPQMMPLNWLMLFLFFSTLLIMFNVMNFYSSFNKTSSLIPSKKMTTTLIWKW</sequence>
<dbReference type="RefSeq" id="YP_009230489.1">
    <property type="nucleotide sequence ID" value="NC_029326.1"/>
</dbReference>
<proteinExistence type="predicted"/>
<evidence type="ECO:0000256" key="1">
    <source>
        <dbReference type="SAM" id="Phobius"/>
    </source>
</evidence>
<geneLocation type="mitochondrion" evidence="2"/>
<reference evidence="2" key="1">
    <citation type="journal article" date="2015" name="Mitochondrial DNA">
        <title>Mitochondrial genome of one kind of giant Asian mantis, Hierodula formosana (Mantodea: Mantidae).</title>
        <authorList>
            <person name="Tian X."/>
            <person name="Liu J."/>
            <person name="Cui Y."/>
            <person name="Dong P."/>
            <person name="Zhu Y."/>
        </authorList>
    </citation>
    <scope>NUCLEOTIDE SEQUENCE</scope>
</reference>
<keyword evidence="1" id="KW-0472">Membrane</keyword>
<dbReference type="GeneID" id="26888030"/>
<gene>
    <name evidence="2" type="primary">ATP8</name>
</gene>
<evidence type="ECO:0000313" key="2">
    <source>
        <dbReference type="EMBL" id="ALG66328.1"/>
    </source>
</evidence>
<dbReference type="EMBL" id="KR703238">
    <property type="protein sequence ID" value="ALG66328.1"/>
    <property type="molecule type" value="Genomic_DNA"/>
</dbReference>
<name>A0A0X9I9B9_TITFO</name>
<feature type="transmembrane region" description="Helical" evidence="1">
    <location>
        <begin position="6"/>
        <end position="29"/>
    </location>
</feature>
<accession>A0A0X9I9B9</accession>
<keyword evidence="1" id="KW-0812">Transmembrane</keyword>
<protein>
    <submittedName>
        <fullName evidence="2">ATP synthase F0 subunit 8</fullName>
    </submittedName>
</protein>
<dbReference type="AlphaFoldDB" id="A0A0X9I9B9"/>
<dbReference type="CTD" id="4509"/>
<keyword evidence="2" id="KW-0496">Mitochondrion</keyword>